<accession>A0A2H4J8E6</accession>
<organism evidence="1">
    <name type="scientific">uncultured Caudovirales phage</name>
    <dbReference type="NCBI Taxonomy" id="2100421"/>
    <lineage>
        <taxon>Viruses</taxon>
        <taxon>Duplodnaviria</taxon>
        <taxon>Heunggongvirae</taxon>
        <taxon>Uroviricota</taxon>
        <taxon>Caudoviricetes</taxon>
        <taxon>Peduoviridae</taxon>
        <taxon>Maltschvirus</taxon>
        <taxon>Maltschvirus maltsch</taxon>
    </lineage>
</organism>
<gene>
    <name evidence="1" type="ORF">7AX3_2</name>
</gene>
<sequence length="77" mass="8565">MGNELLRWRKESSAEDWISLAVLAKTSVGYLDQIAYGFRRASPGKAQAIEEATKKFTDYTPVKKESLVFAPQRATAA</sequence>
<reference evidence="1" key="1">
    <citation type="submission" date="2017-06" db="EMBL/GenBank/DDBJ databases">
        <title>Novel phages from South African skin metaviromes.</title>
        <authorList>
            <person name="van Zyl L.J."/>
            <person name="Abrahams Y."/>
            <person name="Stander E.A."/>
            <person name="Kirby B.M."/>
            <person name="Clavaud C."/>
            <person name="Farcet C."/>
            <person name="Breton L."/>
            <person name="Trindade M.I."/>
        </authorList>
    </citation>
    <scope>NUCLEOTIDE SEQUENCE</scope>
</reference>
<protein>
    <submittedName>
        <fullName evidence="1">Uncharacterized protein</fullName>
    </submittedName>
</protein>
<proteinExistence type="predicted"/>
<dbReference type="EMBL" id="MF417881">
    <property type="protein sequence ID" value="ASN68756.1"/>
    <property type="molecule type" value="Genomic_DNA"/>
</dbReference>
<evidence type="ECO:0000313" key="1">
    <source>
        <dbReference type="EMBL" id="ASN68756.1"/>
    </source>
</evidence>
<name>A0A2H4J8E6_9CAUD</name>